<organism evidence="1 2">
    <name type="scientific">Smallanthus sonchifolius</name>
    <dbReference type="NCBI Taxonomy" id="185202"/>
    <lineage>
        <taxon>Eukaryota</taxon>
        <taxon>Viridiplantae</taxon>
        <taxon>Streptophyta</taxon>
        <taxon>Embryophyta</taxon>
        <taxon>Tracheophyta</taxon>
        <taxon>Spermatophyta</taxon>
        <taxon>Magnoliopsida</taxon>
        <taxon>eudicotyledons</taxon>
        <taxon>Gunneridae</taxon>
        <taxon>Pentapetalae</taxon>
        <taxon>asterids</taxon>
        <taxon>campanulids</taxon>
        <taxon>Asterales</taxon>
        <taxon>Asteraceae</taxon>
        <taxon>Asteroideae</taxon>
        <taxon>Heliantheae alliance</taxon>
        <taxon>Millerieae</taxon>
        <taxon>Smallanthus</taxon>
    </lineage>
</organism>
<dbReference type="EMBL" id="CM042036">
    <property type="protein sequence ID" value="KAI3745187.1"/>
    <property type="molecule type" value="Genomic_DNA"/>
</dbReference>
<dbReference type="Proteomes" id="UP001056120">
    <property type="component" value="Linkage Group LG19"/>
</dbReference>
<accession>A0ACB9DF67</accession>
<proteinExistence type="predicted"/>
<evidence type="ECO:0000313" key="2">
    <source>
        <dbReference type="Proteomes" id="UP001056120"/>
    </source>
</evidence>
<sequence>MYSEIYSSVLRSRIMIQFRCLFFWVYCCNKCRNAKIIEDKNVKRETQMKGRAELVDRVVGKTMSFSYDL</sequence>
<protein>
    <submittedName>
        <fullName evidence="1">Uncharacterized protein</fullName>
    </submittedName>
</protein>
<reference evidence="1 2" key="2">
    <citation type="journal article" date="2022" name="Mol. Ecol. Resour.">
        <title>The genomes of chicory, endive, great burdock and yacon provide insights into Asteraceae paleo-polyploidization history and plant inulin production.</title>
        <authorList>
            <person name="Fan W."/>
            <person name="Wang S."/>
            <person name="Wang H."/>
            <person name="Wang A."/>
            <person name="Jiang F."/>
            <person name="Liu H."/>
            <person name="Zhao H."/>
            <person name="Xu D."/>
            <person name="Zhang Y."/>
        </authorList>
    </citation>
    <scope>NUCLEOTIDE SEQUENCE [LARGE SCALE GENOMIC DNA]</scope>
    <source>
        <strain evidence="2">cv. Yunnan</strain>
        <tissue evidence="1">Leaves</tissue>
    </source>
</reference>
<evidence type="ECO:0000313" key="1">
    <source>
        <dbReference type="EMBL" id="KAI3745187.1"/>
    </source>
</evidence>
<comment type="caution">
    <text evidence="1">The sequence shown here is derived from an EMBL/GenBank/DDBJ whole genome shotgun (WGS) entry which is preliminary data.</text>
</comment>
<keyword evidence="2" id="KW-1185">Reference proteome</keyword>
<gene>
    <name evidence="1" type="ORF">L1987_58293</name>
</gene>
<name>A0ACB9DF67_9ASTR</name>
<reference evidence="2" key="1">
    <citation type="journal article" date="2022" name="Mol. Ecol. Resour.">
        <title>The genomes of chicory, endive, great burdock and yacon provide insights into Asteraceae palaeo-polyploidization history and plant inulin production.</title>
        <authorList>
            <person name="Fan W."/>
            <person name="Wang S."/>
            <person name="Wang H."/>
            <person name="Wang A."/>
            <person name="Jiang F."/>
            <person name="Liu H."/>
            <person name="Zhao H."/>
            <person name="Xu D."/>
            <person name="Zhang Y."/>
        </authorList>
    </citation>
    <scope>NUCLEOTIDE SEQUENCE [LARGE SCALE GENOMIC DNA]</scope>
    <source>
        <strain evidence="2">cv. Yunnan</strain>
    </source>
</reference>